<protein>
    <recommendedName>
        <fullName evidence="9">Cas1p 10 TM acyl transferase domain-containing protein</fullName>
    </recommendedName>
</protein>
<accession>A0A433SUR5</accession>
<keyword evidence="11" id="KW-1185">Reference proteome</keyword>
<keyword evidence="7" id="KW-0325">Glycoprotein</keyword>
<dbReference type="GO" id="GO:0005975">
    <property type="term" value="P:carbohydrate metabolic process"/>
    <property type="evidence" value="ECO:0007669"/>
    <property type="project" value="UniProtKB-ARBA"/>
</dbReference>
<feature type="transmembrane region" description="Helical" evidence="8">
    <location>
        <begin position="238"/>
        <end position="258"/>
    </location>
</feature>
<dbReference type="GO" id="GO:0016020">
    <property type="term" value="C:membrane"/>
    <property type="evidence" value="ECO:0007669"/>
    <property type="project" value="UniProtKB-SubCell"/>
</dbReference>
<feature type="transmembrane region" description="Helical" evidence="8">
    <location>
        <begin position="20"/>
        <end position="40"/>
    </location>
</feature>
<evidence type="ECO:0000256" key="8">
    <source>
        <dbReference type="SAM" id="Phobius"/>
    </source>
</evidence>
<evidence type="ECO:0000259" key="9">
    <source>
        <dbReference type="Pfam" id="PF07779"/>
    </source>
</evidence>
<evidence type="ECO:0000256" key="2">
    <source>
        <dbReference type="ARBA" id="ARBA00010666"/>
    </source>
</evidence>
<dbReference type="STRING" id="188477.A0A433SUR5"/>
<reference evidence="10 11" key="1">
    <citation type="submission" date="2019-01" db="EMBL/GenBank/DDBJ databases">
        <title>A draft genome assembly of the solar-powered sea slug Elysia chlorotica.</title>
        <authorList>
            <person name="Cai H."/>
            <person name="Li Q."/>
            <person name="Fang X."/>
            <person name="Li J."/>
            <person name="Curtis N.E."/>
            <person name="Altenburger A."/>
            <person name="Shibata T."/>
            <person name="Feng M."/>
            <person name="Maeda T."/>
            <person name="Schwartz J.A."/>
            <person name="Shigenobu S."/>
            <person name="Lundholm N."/>
            <person name="Nishiyama T."/>
            <person name="Yang H."/>
            <person name="Hasebe M."/>
            <person name="Li S."/>
            <person name="Pierce S.K."/>
            <person name="Wang J."/>
        </authorList>
    </citation>
    <scope>NUCLEOTIDE SEQUENCE [LARGE SCALE GENOMIC DNA]</scope>
    <source>
        <strain evidence="10">EC2010</strain>
        <tissue evidence="10">Whole organism of an adult</tissue>
    </source>
</reference>
<dbReference type="PANTHER" id="PTHR13533">
    <property type="entry name" value="N-ACETYLNEURAMINATE 9-O-ACETYLTRANSFERASE"/>
    <property type="match status" value="1"/>
</dbReference>
<gene>
    <name evidence="10" type="ORF">EGW08_019204</name>
</gene>
<evidence type="ECO:0000256" key="1">
    <source>
        <dbReference type="ARBA" id="ARBA00004141"/>
    </source>
</evidence>
<evidence type="ECO:0000313" key="10">
    <source>
        <dbReference type="EMBL" id="RUS73040.1"/>
    </source>
</evidence>
<keyword evidence="4 8" id="KW-0812">Transmembrane</keyword>
<comment type="similarity">
    <text evidence="2">Belongs to the PC-esterase family. CASD1 subfamily.</text>
</comment>
<sequence>MLFRLNFLVVFVAMVTNNGYMLYYICAMHTYWFITVYVFMRVLHSWNRNPRLMALKFAAYAFFNAIIFEIPGVSEKVFWPLHFVLGLDDGSPSIMHEWTFRSGLDHWACFCGMLCAYNYPHFENYMTYLDSKSADSKESLRKLLIRMGIAAACICLGCVWFFSVMGLEKYTYNSYHPYTSMIPVVCFIVLRNIHPKLRSYHIGLFAWLGKITLETYLSQLHIYLMANARTLLVFLDGYPMLNFALVTILYLVVSHRLFVITNDCSNFLLPHTKDMRRVLRNFACTALLFLLSMGVFFSVKIL</sequence>
<feature type="transmembrane region" description="Helical" evidence="8">
    <location>
        <begin position="104"/>
        <end position="122"/>
    </location>
</feature>
<dbReference type="Proteomes" id="UP000271974">
    <property type="component" value="Unassembled WGS sequence"/>
</dbReference>
<organism evidence="10 11">
    <name type="scientific">Elysia chlorotica</name>
    <name type="common">Eastern emerald elysia</name>
    <name type="synonym">Sea slug</name>
    <dbReference type="NCBI Taxonomy" id="188477"/>
    <lineage>
        <taxon>Eukaryota</taxon>
        <taxon>Metazoa</taxon>
        <taxon>Spiralia</taxon>
        <taxon>Lophotrochozoa</taxon>
        <taxon>Mollusca</taxon>
        <taxon>Gastropoda</taxon>
        <taxon>Heterobranchia</taxon>
        <taxon>Euthyneura</taxon>
        <taxon>Panpulmonata</taxon>
        <taxon>Sacoglossa</taxon>
        <taxon>Placobranchoidea</taxon>
        <taxon>Plakobranchidae</taxon>
        <taxon>Elysia</taxon>
    </lineage>
</organism>
<feature type="transmembrane region" description="Helical" evidence="8">
    <location>
        <begin position="205"/>
        <end position="226"/>
    </location>
</feature>
<dbReference type="GO" id="GO:0016740">
    <property type="term" value="F:transferase activity"/>
    <property type="evidence" value="ECO:0007669"/>
    <property type="project" value="UniProtKB-KW"/>
</dbReference>
<dbReference type="Pfam" id="PF07779">
    <property type="entry name" value="Cas1_AcylT"/>
    <property type="match status" value="1"/>
</dbReference>
<keyword evidence="3" id="KW-0808">Transferase</keyword>
<dbReference type="InterPro" id="IPR012419">
    <property type="entry name" value="Cas1_AcylTrans_dom"/>
</dbReference>
<keyword evidence="6 8" id="KW-0472">Membrane</keyword>
<feature type="domain" description="Cas1p 10 TM acyl transferase" evidence="9">
    <location>
        <begin position="1"/>
        <end position="274"/>
    </location>
</feature>
<feature type="transmembrane region" description="Helical" evidence="8">
    <location>
        <begin position="278"/>
        <end position="299"/>
    </location>
</feature>
<comment type="caution">
    <text evidence="10">The sequence shown here is derived from an EMBL/GenBank/DDBJ whole genome shotgun (WGS) entry which is preliminary data.</text>
</comment>
<keyword evidence="5 8" id="KW-1133">Transmembrane helix</keyword>
<feature type="transmembrane region" description="Helical" evidence="8">
    <location>
        <begin position="143"/>
        <end position="163"/>
    </location>
</feature>
<evidence type="ECO:0000256" key="4">
    <source>
        <dbReference type="ARBA" id="ARBA00022692"/>
    </source>
</evidence>
<evidence type="ECO:0000313" key="11">
    <source>
        <dbReference type="Proteomes" id="UP000271974"/>
    </source>
</evidence>
<evidence type="ECO:0000256" key="3">
    <source>
        <dbReference type="ARBA" id="ARBA00022679"/>
    </source>
</evidence>
<dbReference type="EMBL" id="RQTK01000983">
    <property type="protein sequence ID" value="RUS73040.1"/>
    <property type="molecule type" value="Genomic_DNA"/>
</dbReference>
<dbReference type="AlphaFoldDB" id="A0A433SUR5"/>
<feature type="transmembrane region" description="Helical" evidence="8">
    <location>
        <begin position="175"/>
        <end position="193"/>
    </location>
</feature>
<proteinExistence type="inferred from homology"/>
<feature type="transmembrane region" description="Helical" evidence="8">
    <location>
        <begin position="52"/>
        <end position="73"/>
    </location>
</feature>
<comment type="subcellular location">
    <subcellularLocation>
        <location evidence="1">Membrane</location>
        <topology evidence="1">Multi-pass membrane protein</topology>
    </subcellularLocation>
</comment>
<evidence type="ECO:0000256" key="6">
    <source>
        <dbReference type="ARBA" id="ARBA00023136"/>
    </source>
</evidence>
<evidence type="ECO:0000256" key="7">
    <source>
        <dbReference type="ARBA" id="ARBA00023180"/>
    </source>
</evidence>
<dbReference type="GO" id="GO:0005794">
    <property type="term" value="C:Golgi apparatus"/>
    <property type="evidence" value="ECO:0007669"/>
    <property type="project" value="UniProtKB-ARBA"/>
</dbReference>
<dbReference type="PANTHER" id="PTHR13533:SF45">
    <property type="entry name" value="CAS1P 10 TM ACYL TRANSFERASE DOMAIN-CONTAINING PROTEIN"/>
    <property type="match status" value="1"/>
</dbReference>
<name>A0A433SUR5_ELYCH</name>
<dbReference type="OrthoDB" id="1932925at2759"/>
<evidence type="ECO:0000256" key="5">
    <source>
        <dbReference type="ARBA" id="ARBA00022989"/>
    </source>
</evidence>